<dbReference type="Proteomes" id="UP001324993">
    <property type="component" value="Chromosome"/>
</dbReference>
<organism evidence="1 2">
    <name type="scientific">Coraliomargarita algicola</name>
    <dbReference type="NCBI Taxonomy" id="3092156"/>
    <lineage>
        <taxon>Bacteria</taxon>
        <taxon>Pseudomonadati</taxon>
        <taxon>Verrucomicrobiota</taxon>
        <taxon>Opitutia</taxon>
        <taxon>Puniceicoccales</taxon>
        <taxon>Coraliomargaritaceae</taxon>
        <taxon>Coraliomargarita</taxon>
    </lineage>
</organism>
<reference evidence="1 2" key="1">
    <citation type="submission" date="2023-11" db="EMBL/GenBank/DDBJ databases">
        <title>Coraliomargarita sp. nov., isolated from marine algae.</title>
        <authorList>
            <person name="Lee J.K."/>
            <person name="Baek J.H."/>
            <person name="Kim J.M."/>
            <person name="Choi D.G."/>
            <person name="Jeon C.O."/>
        </authorList>
    </citation>
    <scope>NUCLEOTIDE SEQUENCE [LARGE SCALE GENOMIC DNA]</scope>
    <source>
        <strain evidence="1 2">J2-16</strain>
    </source>
</reference>
<dbReference type="EMBL" id="CP138858">
    <property type="protein sequence ID" value="WPJ97630.1"/>
    <property type="molecule type" value="Genomic_DNA"/>
</dbReference>
<proteinExistence type="predicted"/>
<dbReference type="Pfam" id="PF04390">
    <property type="entry name" value="LptE"/>
    <property type="match status" value="1"/>
</dbReference>
<keyword evidence="1" id="KW-0449">Lipoprotein</keyword>
<dbReference type="Gene3D" id="3.30.160.150">
    <property type="entry name" value="Lipoprotein like domain"/>
    <property type="match status" value="1"/>
</dbReference>
<sequence length="193" mass="21330">MKMLPNALRTPLLAMLTVLAAILISGCQSYQWGNPAELPFKSIYIKPVSNDSFAPQAQALLSGQIRDAFIRDGRTLLVTSEEDADAVLLVNLTNYKRRAAALSSQDTATAADFDLTLVAELSLYNQNQGDYFFEGRVIEETSNAYVNNPYLASTATSNTQSFLQSEDQAMSLLTRDLARRISNEVLSPWEPKQ</sequence>
<dbReference type="RefSeq" id="WP_319834467.1">
    <property type="nucleotide sequence ID" value="NZ_CP138858.1"/>
</dbReference>
<name>A0ABZ0RRL8_9BACT</name>
<evidence type="ECO:0000313" key="2">
    <source>
        <dbReference type="Proteomes" id="UP001324993"/>
    </source>
</evidence>
<dbReference type="InterPro" id="IPR007485">
    <property type="entry name" value="LPS_assembly_LptE"/>
</dbReference>
<protein>
    <submittedName>
        <fullName evidence="1">LPS assembly lipoprotein LptE</fullName>
    </submittedName>
</protein>
<dbReference type="PROSITE" id="PS51257">
    <property type="entry name" value="PROKAR_LIPOPROTEIN"/>
    <property type="match status" value="1"/>
</dbReference>
<gene>
    <name evidence="1" type="primary">lptE</name>
    <name evidence="1" type="ORF">SH580_07895</name>
</gene>
<accession>A0ABZ0RRL8</accession>
<evidence type="ECO:0000313" key="1">
    <source>
        <dbReference type="EMBL" id="WPJ97630.1"/>
    </source>
</evidence>
<keyword evidence="2" id="KW-1185">Reference proteome</keyword>